<evidence type="ECO:0000256" key="4">
    <source>
        <dbReference type="ARBA" id="ARBA00012105"/>
    </source>
</evidence>
<gene>
    <name evidence="14" type="ORF">BJ684DRAFT_10182</name>
</gene>
<sequence>MASTTAPQTERQGRAAYAGPADHLPKPYPLHVHGEVVKGFGRGSKQLGIPTANLSEEASEQLCTDLSTGIYFGWAQLRGSDQEVRPMVMSLGWNPYYKNEKRSAEVHIMHEYENDFYGQELRISILGYIRPELNYTGLDDLVEDIWTDIRVAKRSLDREPYQEQRMCSFFST</sequence>
<evidence type="ECO:0000256" key="5">
    <source>
        <dbReference type="ARBA" id="ARBA00017394"/>
    </source>
</evidence>
<keyword evidence="10" id="KW-0067">ATP-binding</keyword>
<evidence type="ECO:0000256" key="6">
    <source>
        <dbReference type="ARBA" id="ARBA00022630"/>
    </source>
</evidence>
<dbReference type="EC" id="2.7.1.26" evidence="4"/>
<dbReference type="Pfam" id="PF01687">
    <property type="entry name" value="Flavokinase"/>
    <property type="match status" value="1"/>
</dbReference>
<feature type="region of interest" description="Disordered" evidence="12">
    <location>
        <begin position="1"/>
        <end position="20"/>
    </location>
</feature>
<accession>A0A4P9Y360</accession>
<evidence type="ECO:0000256" key="10">
    <source>
        <dbReference type="ARBA" id="ARBA00022840"/>
    </source>
</evidence>
<keyword evidence="15" id="KW-1185">Reference proteome</keyword>
<reference evidence="15" key="1">
    <citation type="journal article" date="2018" name="Nat. Microbiol.">
        <title>Leveraging single-cell genomics to expand the fungal tree of life.</title>
        <authorList>
            <person name="Ahrendt S.R."/>
            <person name="Quandt C.A."/>
            <person name="Ciobanu D."/>
            <person name="Clum A."/>
            <person name="Salamov A."/>
            <person name="Andreopoulos B."/>
            <person name="Cheng J.F."/>
            <person name="Woyke T."/>
            <person name="Pelin A."/>
            <person name="Henrissat B."/>
            <person name="Reynolds N.K."/>
            <person name="Benny G.L."/>
            <person name="Smith M.E."/>
            <person name="James T.Y."/>
            <person name="Grigoriev I.V."/>
        </authorList>
    </citation>
    <scope>NUCLEOTIDE SEQUENCE [LARGE SCALE GENOMIC DNA]</scope>
</reference>
<dbReference type="InterPro" id="IPR023465">
    <property type="entry name" value="Riboflavin_kinase_dom_sf"/>
</dbReference>
<dbReference type="InterPro" id="IPR015865">
    <property type="entry name" value="Riboflavin_kinase_bac/euk"/>
</dbReference>
<dbReference type="PANTHER" id="PTHR22749">
    <property type="entry name" value="RIBOFLAVIN KINASE/FMN ADENYLYLTRANSFERASE"/>
    <property type="match status" value="1"/>
</dbReference>
<keyword evidence="9" id="KW-0547">Nucleotide-binding</keyword>
<dbReference type="OrthoDB" id="276388at2759"/>
<dbReference type="PANTHER" id="PTHR22749:SF6">
    <property type="entry name" value="RIBOFLAVIN KINASE"/>
    <property type="match status" value="1"/>
</dbReference>
<keyword evidence="8" id="KW-0808">Transferase</keyword>
<evidence type="ECO:0000313" key="14">
    <source>
        <dbReference type="EMBL" id="RKP13358.1"/>
    </source>
</evidence>
<dbReference type="SMART" id="SM00904">
    <property type="entry name" value="Flavokinase"/>
    <property type="match status" value="1"/>
</dbReference>
<evidence type="ECO:0000256" key="3">
    <source>
        <dbReference type="ARBA" id="ARBA00010108"/>
    </source>
</evidence>
<name>A0A4P9Y360_9FUNG</name>
<dbReference type="AlphaFoldDB" id="A0A4P9Y360"/>
<dbReference type="SUPFAM" id="SSF82114">
    <property type="entry name" value="Riboflavin kinase-like"/>
    <property type="match status" value="1"/>
</dbReference>
<evidence type="ECO:0000256" key="11">
    <source>
        <dbReference type="ARBA" id="ARBA00029960"/>
    </source>
</evidence>
<feature type="domain" description="Riboflavin kinase" evidence="13">
    <location>
        <begin position="25"/>
        <end position="157"/>
    </location>
</feature>
<evidence type="ECO:0000256" key="12">
    <source>
        <dbReference type="SAM" id="MobiDB-lite"/>
    </source>
</evidence>
<dbReference type="GO" id="GO:0005524">
    <property type="term" value="F:ATP binding"/>
    <property type="evidence" value="ECO:0007669"/>
    <property type="project" value="UniProtKB-KW"/>
</dbReference>
<dbReference type="GO" id="GO:0005739">
    <property type="term" value="C:mitochondrion"/>
    <property type="evidence" value="ECO:0007669"/>
    <property type="project" value="TreeGrafter"/>
</dbReference>
<dbReference type="InterPro" id="IPR023468">
    <property type="entry name" value="Riboflavin_kinase"/>
</dbReference>
<evidence type="ECO:0000256" key="9">
    <source>
        <dbReference type="ARBA" id="ARBA00022741"/>
    </source>
</evidence>
<evidence type="ECO:0000256" key="2">
    <source>
        <dbReference type="ARBA" id="ARBA00005201"/>
    </source>
</evidence>
<dbReference type="Proteomes" id="UP000267251">
    <property type="component" value="Unassembled WGS sequence"/>
</dbReference>
<keyword evidence="6" id="KW-0285">Flavoprotein</keyword>
<dbReference type="GO" id="GO:0009398">
    <property type="term" value="P:FMN biosynthetic process"/>
    <property type="evidence" value="ECO:0007669"/>
    <property type="project" value="UniProtKB-UniPathway"/>
</dbReference>
<evidence type="ECO:0000256" key="7">
    <source>
        <dbReference type="ARBA" id="ARBA00022643"/>
    </source>
</evidence>
<proteinExistence type="inferred from homology"/>
<feature type="compositionally biased region" description="Polar residues" evidence="12">
    <location>
        <begin position="1"/>
        <end position="10"/>
    </location>
</feature>
<evidence type="ECO:0000313" key="15">
    <source>
        <dbReference type="Proteomes" id="UP000267251"/>
    </source>
</evidence>
<evidence type="ECO:0000256" key="1">
    <source>
        <dbReference type="ARBA" id="ARBA00003572"/>
    </source>
</evidence>
<comment type="function">
    <text evidence="1">Catalyzes the phosphorylation of riboflavin (vitamin B2) to form flavin mononucleotide (FMN) coenzyme.</text>
</comment>
<keyword evidence="14" id="KW-0418">Kinase</keyword>
<evidence type="ECO:0000259" key="13">
    <source>
        <dbReference type="SMART" id="SM00904"/>
    </source>
</evidence>
<dbReference type="EMBL" id="KZ988041">
    <property type="protein sequence ID" value="RKP13358.1"/>
    <property type="molecule type" value="Genomic_DNA"/>
</dbReference>
<dbReference type="GO" id="GO:0008531">
    <property type="term" value="F:riboflavin kinase activity"/>
    <property type="evidence" value="ECO:0007669"/>
    <property type="project" value="UniProtKB-EC"/>
</dbReference>
<protein>
    <recommendedName>
        <fullName evidence="5">Riboflavin kinase</fullName>
        <ecNumber evidence="4">2.7.1.26</ecNumber>
    </recommendedName>
    <alternativeName>
        <fullName evidence="11">Flavin mononucleotide kinase 1</fullName>
    </alternativeName>
</protein>
<keyword evidence="7" id="KW-0288">FMN</keyword>
<evidence type="ECO:0000256" key="8">
    <source>
        <dbReference type="ARBA" id="ARBA00022679"/>
    </source>
</evidence>
<dbReference type="UniPathway" id="UPA00276">
    <property type="reaction ID" value="UER00406"/>
</dbReference>
<comment type="similarity">
    <text evidence="3">Belongs to the flavokinase family.</text>
</comment>
<dbReference type="Gene3D" id="2.40.30.30">
    <property type="entry name" value="Riboflavin kinase-like"/>
    <property type="match status" value="1"/>
</dbReference>
<dbReference type="GO" id="GO:0009231">
    <property type="term" value="P:riboflavin biosynthetic process"/>
    <property type="evidence" value="ECO:0007669"/>
    <property type="project" value="InterPro"/>
</dbReference>
<comment type="pathway">
    <text evidence="2">Cofactor biosynthesis; FMN biosynthesis; FMN from riboflavin (ATP route): step 1/1.</text>
</comment>
<organism evidence="14 15">
    <name type="scientific">Piptocephalis cylindrospora</name>
    <dbReference type="NCBI Taxonomy" id="1907219"/>
    <lineage>
        <taxon>Eukaryota</taxon>
        <taxon>Fungi</taxon>
        <taxon>Fungi incertae sedis</taxon>
        <taxon>Zoopagomycota</taxon>
        <taxon>Zoopagomycotina</taxon>
        <taxon>Zoopagomycetes</taxon>
        <taxon>Zoopagales</taxon>
        <taxon>Piptocephalidaceae</taxon>
        <taxon>Piptocephalis</taxon>
    </lineage>
</organism>